<dbReference type="AlphaFoldDB" id="A0A0F9GL18"/>
<feature type="transmembrane region" description="Helical" evidence="1">
    <location>
        <begin position="44"/>
        <end position="65"/>
    </location>
</feature>
<reference evidence="2" key="1">
    <citation type="journal article" date="2015" name="Nature">
        <title>Complex archaea that bridge the gap between prokaryotes and eukaryotes.</title>
        <authorList>
            <person name="Spang A."/>
            <person name="Saw J.H."/>
            <person name="Jorgensen S.L."/>
            <person name="Zaremba-Niedzwiedzka K."/>
            <person name="Martijn J."/>
            <person name="Lind A.E."/>
            <person name="van Eijk R."/>
            <person name="Schleper C."/>
            <person name="Guy L."/>
            <person name="Ettema T.J."/>
        </authorList>
    </citation>
    <scope>NUCLEOTIDE SEQUENCE</scope>
</reference>
<keyword evidence="1" id="KW-0472">Membrane</keyword>
<dbReference type="EMBL" id="LAZR01017637">
    <property type="protein sequence ID" value="KKL99599.1"/>
    <property type="molecule type" value="Genomic_DNA"/>
</dbReference>
<evidence type="ECO:0000313" key="2">
    <source>
        <dbReference type="EMBL" id="KKL99599.1"/>
    </source>
</evidence>
<protein>
    <submittedName>
        <fullName evidence="2">Uncharacterized protein</fullName>
    </submittedName>
</protein>
<feature type="transmembrane region" description="Helical" evidence="1">
    <location>
        <begin position="7"/>
        <end position="32"/>
    </location>
</feature>
<gene>
    <name evidence="2" type="ORF">LCGC14_1812780</name>
</gene>
<proteinExistence type="predicted"/>
<sequence length="77" mass="7736">MSKVFKAIVIGALIVTGLSFVLFLAGTALTALPFVGLFGITSPALAALVGGGILGGLSALLAPSLDLRTVRARLRIS</sequence>
<feature type="non-terminal residue" evidence="2">
    <location>
        <position position="77"/>
    </location>
</feature>
<keyword evidence="1" id="KW-0812">Transmembrane</keyword>
<accession>A0A0F9GL18</accession>
<comment type="caution">
    <text evidence="2">The sequence shown here is derived from an EMBL/GenBank/DDBJ whole genome shotgun (WGS) entry which is preliminary data.</text>
</comment>
<organism evidence="2">
    <name type="scientific">marine sediment metagenome</name>
    <dbReference type="NCBI Taxonomy" id="412755"/>
    <lineage>
        <taxon>unclassified sequences</taxon>
        <taxon>metagenomes</taxon>
        <taxon>ecological metagenomes</taxon>
    </lineage>
</organism>
<keyword evidence="1" id="KW-1133">Transmembrane helix</keyword>
<evidence type="ECO:0000256" key="1">
    <source>
        <dbReference type="SAM" id="Phobius"/>
    </source>
</evidence>
<name>A0A0F9GL18_9ZZZZ</name>